<sequence length="197" mass="22342">MKRIIVIVLAVMLFGCGQAPEVSEKVVWYPTPKAVKHFELQDQYGETVSNQDFADKWNLLFLGYTSCPDICPMTLLKLTHVYQSVENKDSLQVWFVSVDPNRDTKDKRLAYIKHFEPAFKAVSGDHAALFPFVRDLGLIYAINQEQKGEYYVDHSASVALINPDGQLEAIFKPSYAEGTVPTIDDKLLLKDLEKIIN</sequence>
<accession>A0A2A5JKK2</accession>
<keyword evidence="5" id="KW-0732">Signal</keyword>
<feature type="binding site" evidence="3">
    <location>
        <position position="71"/>
    </location>
    <ligand>
        <name>Cu cation</name>
        <dbReference type="ChEBI" id="CHEBI:23378"/>
    </ligand>
</feature>
<proteinExistence type="inferred from homology"/>
<protein>
    <submittedName>
        <fullName evidence="7">SCO family protein</fullName>
    </submittedName>
</protein>
<dbReference type="InterPro" id="IPR003782">
    <property type="entry name" value="SCO1/SenC"/>
</dbReference>
<dbReference type="PROSITE" id="PS51257">
    <property type="entry name" value="PROKAR_LIPOPROTEIN"/>
    <property type="match status" value="1"/>
</dbReference>
<evidence type="ECO:0000256" key="5">
    <source>
        <dbReference type="SAM" id="SignalP"/>
    </source>
</evidence>
<keyword evidence="2 3" id="KW-0186">Copper</keyword>
<feature type="signal peptide" evidence="5">
    <location>
        <begin position="1"/>
        <end position="19"/>
    </location>
</feature>
<dbReference type="RefSeq" id="WP_099643755.1">
    <property type="nucleotide sequence ID" value="NZ_JAQPZX010000034.1"/>
</dbReference>
<keyword evidence="3" id="KW-0479">Metal-binding</keyword>
<dbReference type="InterPro" id="IPR036249">
    <property type="entry name" value="Thioredoxin-like_sf"/>
</dbReference>
<dbReference type="CDD" id="cd02968">
    <property type="entry name" value="SCO"/>
    <property type="match status" value="1"/>
</dbReference>
<evidence type="ECO:0000256" key="3">
    <source>
        <dbReference type="PIRSR" id="PIRSR603782-1"/>
    </source>
</evidence>
<comment type="similarity">
    <text evidence="1">Belongs to the SCO1/2 family.</text>
</comment>
<dbReference type="EMBL" id="NKHF01000100">
    <property type="protein sequence ID" value="PCK29946.1"/>
    <property type="molecule type" value="Genomic_DNA"/>
</dbReference>
<evidence type="ECO:0000313" key="7">
    <source>
        <dbReference type="EMBL" id="PCK29946.1"/>
    </source>
</evidence>
<evidence type="ECO:0000256" key="2">
    <source>
        <dbReference type="ARBA" id="ARBA00023008"/>
    </source>
</evidence>
<dbReference type="InterPro" id="IPR013766">
    <property type="entry name" value="Thioredoxin_domain"/>
</dbReference>
<evidence type="ECO:0000313" key="8">
    <source>
        <dbReference type="Proteomes" id="UP000228621"/>
    </source>
</evidence>
<comment type="caution">
    <text evidence="7">The sequence shown here is derived from an EMBL/GenBank/DDBJ whole genome shotgun (WGS) entry which is preliminary data.</text>
</comment>
<dbReference type="SUPFAM" id="SSF52833">
    <property type="entry name" value="Thioredoxin-like"/>
    <property type="match status" value="1"/>
</dbReference>
<dbReference type="Gene3D" id="3.40.30.10">
    <property type="entry name" value="Glutaredoxin"/>
    <property type="match status" value="1"/>
</dbReference>
<dbReference type="PANTHER" id="PTHR12151">
    <property type="entry name" value="ELECTRON TRANSPORT PROTIN SCO1/SENC FAMILY MEMBER"/>
    <property type="match status" value="1"/>
</dbReference>
<feature type="chain" id="PRO_5012879097" evidence="5">
    <location>
        <begin position="20"/>
        <end position="197"/>
    </location>
</feature>
<dbReference type="PANTHER" id="PTHR12151:SF25">
    <property type="entry name" value="LINALOOL DEHYDRATASE_ISOMERASE DOMAIN-CONTAINING PROTEIN"/>
    <property type="match status" value="1"/>
</dbReference>
<name>A0A2A5JKK2_PSEO7</name>
<feature type="domain" description="Thioredoxin" evidence="6">
    <location>
        <begin position="29"/>
        <end position="197"/>
    </location>
</feature>
<feature type="binding site" evidence="3">
    <location>
        <position position="154"/>
    </location>
    <ligand>
        <name>Cu cation</name>
        <dbReference type="ChEBI" id="CHEBI:23378"/>
    </ligand>
</feature>
<feature type="binding site" evidence="3">
    <location>
        <position position="67"/>
    </location>
    <ligand>
        <name>Cu cation</name>
        <dbReference type="ChEBI" id="CHEBI:23378"/>
    </ligand>
</feature>
<organism evidence="7 8">
    <name type="scientific">Pseudoalteromonas piscicida</name>
    <dbReference type="NCBI Taxonomy" id="43662"/>
    <lineage>
        <taxon>Bacteria</taxon>
        <taxon>Pseudomonadati</taxon>
        <taxon>Pseudomonadota</taxon>
        <taxon>Gammaproteobacteria</taxon>
        <taxon>Alteromonadales</taxon>
        <taxon>Pseudoalteromonadaceae</taxon>
        <taxon>Pseudoalteromonas</taxon>
    </lineage>
</organism>
<keyword evidence="4" id="KW-1015">Disulfide bond</keyword>
<dbReference type="PROSITE" id="PS51352">
    <property type="entry name" value="THIOREDOXIN_2"/>
    <property type="match status" value="1"/>
</dbReference>
<dbReference type="AlphaFoldDB" id="A0A2A5JKK2"/>
<reference evidence="8" key="1">
    <citation type="journal article" date="2019" name="Genome Announc.">
        <title>Draft Genome Sequence of Pseudoalteromonas piscicida Strain 36Y ROTHPW, an Hypersaline Seawater Isolate from the South Coast of Sonora, Mexico.</title>
        <authorList>
            <person name="Sanchez-Diaz R."/>
            <person name="Molina-Garza Z.J."/>
            <person name="Cruz-Suarez L.E."/>
            <person name="Selvin J."/>
            <person name="Kiran G.S."/>
            <person name="Ibarra-Gamez J.C."/>
            <person name="Gomez-Gil B."/>
            <person name="Galaviz-Silva L."/>
        </authorList>
    </citation>
    <scope>NUCLEOTIDE SEQUENCE [LARGE SCALE GENOMIC DNA]</scope>
    <source>
        <strain evidence="8">36Y_RITHPW</strain>
    </source>
</reference>
<evidence type="ECO:0000259" key="6">
    <source>
        <dbReference type="PROSITE" id="PS51352"/>
    </source>
</evidence>
<keyword evidence="8" id="KW-1185">Reference proteome</keyword>
<dbReference type="Pfam" id="PF02630">
    <property type="entry name" value="SCO1-SenC"/>
    <property type="match status" value="1"/>
</dbReference>
<dbReference type="GO" id="GO:0046872">
    <property type="term" value="F:metal ion binding"/>
    <property type="evidence" value="ECO:0007669"/>
    <property type="project" value="UniProtKB-KW"/>
</dbReference>
<dbReference type="OrthoDB" id="9790194at2"/>
<evidence type="ECO:0000256" key="1">
    <source>
        <dbReference type="ARBA" id="ARBA00010996"/>
    </source>
</evidence>
<dbReference type="Proteomes" id="UP000228621">
    <property type="component" value="Unassembled WGS sequence"/>
</dbReference>
<feature type="disulfide bond" description="Redox-active" evidence="4">
    <location>
        <begin position="67"/>
        <end position="71"/>
    </location>
</feature>
<evidence type="ECO:0000256" key="4">
    <source>
        <dbReference type="PIRSR" id="PIRSR603782-2"/>
    </source>
</evidence>
<gene>
    <name evidence="7" type="ORF">CEX98_19925</name>
</gene>